<dbReference type="InterPro" id="IPR003784">
    <property type="entry name" value="BioY"/>
</dbReference>
<keyword evidence="3" id="KW-1133">Transmembrane helix</keyword>
<dbReference type="EMBL" id="CP097463">
    <property type="protein sequence ID" value="WAX56038.1"/>
    <property type="molecule type" value="Genomic_DNA"/>
</dbReference>
<evidence type="ECO:0000256" key="1">
    <source>
        <dbReference type="ARBA" id="ARBA00010692"/>
    </source>
</evidence>
<comment type="subcellular location">
    <subcellularLocation>
        <location evidence="2">Cell membrane</location>
        <topology evidence="2">Multi-pass membrane protein</topology>
    </subcellularLocation>
</comment>
<keyword evidence="2" id="KW-1003">Cell membrane</keyword>
<feature type="transmembrane region" description="Helical" evidence="3">
    <location>
        <begin position="103"/>
        <end position="121"/>
    </location>
</feature>
<evidence type="ECO:0000313" key="4">
    <source>
        <dbReference type="EMBL" id="WAX56038.1"/>
    </source>
</evidence>
<dbReference type="PIRSF" id="PIRSF016661">
    <property type="entry name" value="BioY"/>
    <property type="match status" value="1"/>
</dbReference>
<dbReference type="Gene3D" id="1.10.1760.20">
    <property type="match status" value="1"/>
</dbReference>
<sequence>MSAAAVAPHRLDRLVLADLVPGALVRDIALVVGGAGLTGLAAQVSIHTALSPVPFTLQTLSVLVVGAALGSVRGLLSMLLYLLGGMVGVPWYANQEHGWGGPAFGYILGFVVAAGLVGALAKRGADRHVVSTVLLMVAGSVVIYLIGTVWLAVDLHIGSAEAFKLGVRPFLATDAIKIGLAALAFPTAWKLARR</sequence>
<dbReference type="PANTHER" id="PTHR34295:SF1">
    <property type="entry name" value="BIOTIN TRANSPORTER BIOY"/>
    <property type="match status" value="1"/>
</dbReference>
<comment type="similarity">
    <text evidence="1 2">Belongs to the BioY family.</text>
</comment>
<accession>A0ABY7JWJ3</accession>
<keyword evidence="5" id="KW-1185">Reference proteome</keyword>
<evidence type="ECO:0000313" key="5">
    <source>
        <dbReference type="Proteomes" id="UP001164693"/>
    </source>
</evidence>
<feature type="transmembrane region" description="Helical" evidence="3">
    <location>
        <begin position="133"/>
        <end position="153"/>
    </location>
</feature>
<dbReference type="Pfam" id="PF02632">
    <property type="entry name" value="BioY"/>
    <property type="match status" value="1"/>
</dbReference>
<reference evidence="4" key="1">
    <citation type="submission" date="2022-05" db="EMBL/GenBank/DDBJ databases">
        <title>Jatrophihabitans sp. SB3-54 whole genome sequence.</title>
        <authorList>
            <person name="Suh M.K."/>
            <person name="Eom M.K."/>
            <person name="Kim J.S."/>
            <person name="Kim H.S."/>
            <person name="Do H.E."/>
            <person name="Shin Y.K."/>
            <person name="Lee J.-S."/>
        </authorList>
    </citation>
    <scope>NUCLEOTIDE SEQUENCE</scope>
    <source>
        <strain evidence="4">SB3-54</strain>
    </source>
</reference>
<proteinExistence type="inferred from homology"/>
<feature type="transmembrane region" description="Helical" evidence="3">
    <location>
        <begin position="62"/>
        <end position="83"/>
    </location>
</feature>
<feature type="transmembrane region" description="Helical" evidence="3">
    <location>
        <begin position="28"/>
        <end position="50"/>
    </location>
</feature>
<gene>
    <name evidence="4" type="ORF">M6B22_16045</name>
</gene>
<organism evidence="4 5">
    <name type="scientific">Jatrophihabitans cynanchi</name>
    <dbReference type="NCBI Taxonomy" id="2944128"/>
    <lineage>
        <taxon>Bacteria</taxon>
        <taxon>Bacillati</taxon>
        <taxon>Actinomycetota</taxon>
        <taxon>Actinomycetes</taxon>
        <taxon>Jatrophihabitantales</taxon>
        <taxon>Jatrophihabitantaceae</taxon>
        <taxon>Jatrophihabitans</taxon>
    </lineage>
</organism>
<keyword evidence="3" id="KW-0812">Transmembrane</keyword>
<dbReference type="RefSeq" id="WP_269442564.1">
    <property type="nucleotide sequence ID" value="NZ_CP097463.1"/>
</dbReference>
<keyword evidence="2" id="KW-0813">Transport</keyword>
<dbReference type="PANTHER" id="PTHR34295">
    <property type="entry name" value="BIOTIN TRANSPORTER BIOY"/>
    <property type="match status" value="1"/>
</dbReference>
<feature type="transmembrane region" description="Helical" evidence="3">
    <location>
        <begin position="165"/>
        <end position="185"/>
    </location>
</feature>
<evidence type="ECO:0000256" key="2">
    <source>
        <dbReference type="PIRNR" id="PIRNR016661"/>
    </source>
</evidence>
<name>A0ABY7JWJ3_9ACTN</name>
<protein>
    <recommendedName>
        <fullName evidence="2">Biotin transporter</fullName>
    </recommendedName>
</protein>
<evidence type="ECO:0000256" key="3">
    <source>
        <dbReference type="SAM" id="Phobius"/>
    </source>
</evidence>
<keyword evidence="2 3" id="KW-0472">Membrane</keyword>
<dbReference type="Proteomes" id="UP001164693">
    <property type="component" value="Chromosome"/>
</dbReference>